<organism evidence="1 2">
    <name type="scientific">Haematococcus lacustris</name>
    <name type="common">Green alga</name>
    <name type="synonym">Haematococcus pluvialis</name>
    <dbReference type="NCBI Taxonomy" id="44745"/>
    <lineage>
        <taxon>Eukaryota</taxon>
        <taxon>Viridiplantae</taxon>
        <taxon>Chlorophyta</taxon>
        <taxon>core chlorophytes</taxon>
        <taxon>Chlorophyceae</taxon>
        <taxon>CS clade</taxon>
        <taxon>Chlamydomonadales</taxon>
        <taxon>Haematococcaceae</taxon>
        <taxon>Haematococcus</taxon>
    </lineage>
</organism>
<protein>
    <submittedName>
        <fullName evidence="1">Uncharacterized protein</fullName>
    </submittedName>
</protein>
<evidence type="ECO:0000313" key="2">
    <source>
        <dbReference type="Proteomes" id="UP000485058"/>
    </source>
</evidence>
<sequence>MTGSLGPGPAVDRDQVAQRRDLVGVASAHPARANVRSSYRVPSKGVDALFRQDHAAGPHWGYIKQGVEPRRVEREG</sequence>
<name>A0A699Z5Z5_HAELA</name>
<comment type="caution">
    <text evidence="1">The sequence shown here is derived from an EMBL/GenBank/DDBJ whole genome shotgun (WGS) entry which is preliminary data.</text>
</comment>
<dbReference type="EMBL" id="BLLF01000758">
    <property type="protein sequence ID" value="GFH14716.1"/>
    <property type="molecule type" value="Genomic_DNA"/>
</dbReference>
<gene>
    <name evidence="1" type="ORF">HaLaN_10826</name>
</gene>
<reference evidence="1 2" key="1">
    <citation type="submission" date="2020-02" db="EMBL/GenBank/DDBJ databases">
        <title>Draft genome sequence of Haematococcus lacustris strain NIES-144.</title>
        <authorList>
            <person name="Morimoto D."/>
            <person name="Nakagawa S."/>
            <person name="Yoshida T."/>
            <person name="Sawayama S."/>
        </authorList>
    </citation>
    <scope>NUCLEOTIDE SEQUENCE [LARGE SCALE GENOMIC DNA]</scope>
    <source>
        <strain evidence="1 2">NIES-144</strain>
    </source>
</reference>
<proteinExistence type="predicted"/>
<dbReference type="AlphaFoldDB" id="A0A699Z5Z5"/>
<keyword evidence="2" id="KW-1185">Reference proteome</keyword>
<dbReference type="Proteomes" id="UP000485058">
    <property type="component" value="Unassembled WGS sequence"/>
</dbReference>
<evidence type="ECO:0000313" key="1">
    <source>
        <dbReference type="EMBL" id="GFH14716.1"/>
    </source>
</evidence>
<accession>A0A699Z5Z5</accession>